<dbReference type="Gene3D" id="3.40.50.360">
    <property type="match status" value="1"/>
</dbReference>
<name>A0A7I8D4N2_9FIRM</name>
<dbReference type="KEGG" id="sman:C12CBH8_10880"/>
<sequence>MRVLVLFGSPKRDRHTGELLDAFLKQLPVQAHVEEYHCFSSPLVPCDGCGACDVQGQCRHRDGDVLWDQLEQADVLIVATPIYFMSYPAPMKAVVDRLQRYWSIRFVLGKKPTIQRPKKGFLLTTSGSEGDQADVVRRQTRMFFSILNTHFCGEVDWTHTDNGRWDDALESRIKEAISCLQE</sequence>
<accession>A0A7I8D4N2</accession>
<dbReference type="InterPro" id="IPR005025">
    <property type="entry name" value="FMN_Rdtase-like_dom"/>
</dbReference>
<dbReference type="Proteomes" id="UP000593890">
    <property type="component" value="Chromosome"/>
</dbReference>
<protein>
    <submittedName>
        <fullName evidence="4">FMN reductase</fullName>
    </submittedName>
</protein>
<organism evidence="4 5">
    <name type="scientific">Solibaculum mannosilyticum</name>
    <dbReference type="NCBI Taxonomy" id="2780922"/>
    <lineage>
        <taxon>Bacteria</taxon>
        <taxon>Bacillati</taxon>
        <taxon>Bacillota</taxon>
        <taxon>Clostridia</taxon>
        <taxon>Eubacteriales</taxon>
        <taxon>Oscillospiraceae</taxon>
        <taxon>Solibaculum</taxon>
    </lineage>
</organism>
<reference evidence="5" key="1">
    <citation type="submission" date="2020-07" db="EMBL/GenBank/DDBJ databases">
        <title>Complete genome sequencing of Clostridia bacterium strain 12CBH8.</title>
        <authorList>
            <person name="Sakamoto M."/>
            <person name="Murakami T."/>
            <person name="Mori H."/>
        </authorList>
    </citation>
    <scope>NUCLEOTIDE SEQUENCE [LARGE SCALE GENOMIC DNA]</scope>
    <source>
        <strain evidence="5">12CBH8</strain>
    </source>
</reference>
<dbReference type="AlphaFoldDB" id="A0A7I8D4N2"/>
<keyword evidence="2" id="KW-0288">FMN</keyword>
<evidence type="ECO:0000256" key="2">
    <source>
        <dbReference type="ARBA" id="ARBA00022643"/>
    </source>
</evidence>
<gene>
    <name evidence="4" type="ORF">C12CBH8_10880</name>
</gene>
<dbReference type="Pfam" id="PF03358">
    <property type="entry name" value="FMN_red"/>
    <property type="match status" value="1"/>
</dbReference>
<keyword evidence="1" id="KW-0285">Flavoprotein</keyword>
<evidence type="ECO:0000313" key="4">
    <source>
        <dbReference type="EMBL" id="BCI60449.1"/>
    </source>
</evidence>
<dbReference type="PANTHER" id="PTHR43278:SF2">
    <property type="entry name" value="IRON-SULFUR FLAVOPROTEIN"/>
    <property type="match status" value="1"/>
</dbReference>
<dbReference type="PANTHER" id="PTHR43278">
    <property type="entry name" value="NAD(P)H-DEPENDENT FMN-CONTAINING OXIDOREDUCTASE YWQN-RELATED"/>
    <property type="match status" value="1"/>
</dbReference>
<keyword evidence="5" id="KW-1185">Reference proteome</keyword>
<dbReference type="GO" id="GO:0016491">
    <property type="term" value="F:oxidoreductase activity"/>
    <property type="evidence" value="ECO:0007669"/>
    <property type="project" value="InterPro"/>
</dbReference>
<proteinExistence type="predicted"/>
<dbReference type="RefSeq" id="WP_159461147.1">
    <property type="nucleotide sequence ID" value="NZ_AP023321.1"/>
</dbReference>
<evidence type="ECO:0000313" key="5">
    <source>
        <dbReference type="Proteomes" id="UP000593890"/>
    </source>
</evidence>
<dbReference type="SUPFAM" id="SSF52218">
    <property type="entry name" value="Flavoproteins"/>
    <property type="match status" value="1"/>
</dbReference>
<dbReference type="EMBL" id="AP023321">
    <property type="protein sequence ID" value="BCI60449.1"/>
    <property type="molecule type" value="Genomic_DNA"/>
</dbReference>
<feature type="domain" description="NADPH-dependent FMN reductase-like" evidence="3">
    <location>
        <begin position="1"/>
        <end position="154"/>
    </location>
</feature>
<dbReference type="InterPro" id="IPR029039">
    <property type="entry name" value="Flavoprotein-like_sf"/>
</dbReference>
<dbReference type="InterPro" id="IPR051796">
    <property type="entry name" value="ISF_SsuE-like"/>
</dbReference>
<evidence type="ECO:0000256" key="1">
    <source>
        <dbReference type="ARBA" id="ARBA00022630"/>
    </source>
</evidence>
<evidence type="ECO:0000259" key="3">
    <source>
        <dbReference type="Pfam" id="PF03358"/>
    </source>
</evidence>